<dbReference type="EMBL" id="MN740904">
    <property type="protein sequence ID" value="QHU17399.1"/>
    <property type="molecule type" value="Genomic_DNA"/>
</dbReference>
<reference evidence="1" key="1">
    <citation type="journal article" date="2020" name="Nature">
        <title>Giant virus diversity and host interactions through global metagenomics.</title>
        <authorList>
            <person name="Schulz F."/>
            <person name="Roux S."/>
            <person name="Paez-Espino D."/>
            <person name="Jungbluth S."/>
            <person name="Walsh D.A."/>
            <person name="Denef V.J."/>
            <person name="McMahon K.D."/>
            <person name="Konstantinidis K.T."/>
            <person name="Eloe-Fadrosh E.A."/>
            <person name="Kyrpides N.C."/>
            <person name="Woyke T."/>
        </authorList>
    </citation>
    <scope>NUCLEOTIDE SEQUENCE</scope>
    <source>
        <strain evidence="1">GVMAG-S-3300012000-57</strain>
    </source>
</reference>
<evidence type="ECO:0000313" key="1">
    <source>
        <dbReference type="EMBL" id="QHU17399.1"/>
    </source>
</evidence>
<organism evidence="1">
    <name type="scientific">viral metagenome</name>
    <dbReference type="NCBI Taxonomy" id="1070528"/>
    <lineage>
        <taxon>unclassified sequences</taxon>
        <taxon>metagenomes</taxon>
        <taxon>organismal metagenomes</taxon>
    </lineage>
</organism>
<dbReference type="AlphaFoldDB" id="A0A6C0KID7"/>
<proteinExistence type="predicted"/>
<sequence>MAITSAGKTTGNMYTSDETDWIRKLMLSKTMTKITTHYTNYINGHFSDVTTPFNLENEFSNLSSGLLEWRKNSKNYSTYEMVRASIITSLELLQQSLNQYMDMITATGKLSAAQTKADILDDATALEEYIQKLNDTSELNVFPEVTVSAPLFSMKPEYVYYIQRHGFPIGGVFDSVYLASILHDIEQGILQ</sequence>
<protein>
    <submittedName>
        <fullName evidence="1">Uncharacterized protein</fullName>
    </submittedName>
</protein>
<accession>A0A6C0KID7</accession>
<name>A0A6C0KID7_9ZZZZ</name>